<dbReference type="AlphaFoldDB" id="A0A1I1WF34"/>
<keyword evidence="3" id="KW-0282">Flagellum</keyword>
<evidence type="ECO:0000259" key="2">
    <source>
        <dbReference type="Pfam" id="PF13144"/>
    </source>
</evidence>
<dbReference type="Pfam" id="PF13144">
    <property type="entry name" value="ChapFlgA"/>
    <property type="match status" value="1"/>
</dbReference>
<accession>A0A1I1WF34</accession>
<gene>
    <name evidence="3" type="ORF">SAMN04489710_10990</name>
</gene>
<protein>
    <submittedName>
        <fullName evidence="3">Flagella basal body P-ring formation protein FlgA</fullName>
    </submittedName>
</protein>
<feature type="signal peptide" evidence="1">
    <location>
        <begin position="1"/>
        <end position="28"/>
    </location>
</feature>
<organism evidence="3 4">
    <name type="scientific">Paracidovorax konjaci</name>
    <dbReference type="NCBI Taxonomy" id="32040"/>
    <lineage>
        <taxon>Bacteria</taxon>
        <taxon>Pseudomonadati</taxon>
        <taxon>Pseudomonadota</taxon>
        <taxon>Betaproteobacteria</taxon>
        <taxon>Burkholderiales</taxon>
        <taxon>Comamonadaceae</taxon>
        <taxon>Paracidovorax</taxon>
    </lineage>
</organism>
<dbReference type="OrthoDB" id="9131626at2"/>
<keyword evidence="1" id="KW-0732">Signal</keyword>
<dbReference type="Gene3D" id="2.30.30.760">
    <property type="match status" value="1"/>
</dbReference>
<feature type="chain" id="PRO_5011675678" evidence="1">
    <location>
        <begin position="29"/>
        <end position="348"/>
    </location>
</feature>
<dbReference type="PANTHER" id="PTHR36307">
    <property type="entry name" value="FLAGELLA BASAL BODY P-RING FORMATION PROTEIN FLGA"/>
    <property type="match status" value="1"/>
</dbReference>
<dbReference type="RefSeq" id="WP_092953555.1">
    <property type="nucleotide sequence ID" value="NZ_FOMQ01000009.1"/>
</dbReference>
<evidence type="ECO:0000313" key="4">
    <source>
        <dbReference type="Proteomes" id="UP000199517"/>
    </source>
</evidence>
<keyword evidence="3" id="KW-0969">Cilium</keyword>
<keyword evidence="4" id="KW-1185">Reference proteome</keyword>
<feature type="domain" description="Flagella basal body P-ring formation protein FlgA SAF" evidence="2">
    <location>
        <begin position="221"/>
        <end position="346"/>
    </location>
</feature>
<dbReference type="STRING" id="32040.SAMN04489710_10990"/>
<dbReference type="InterPro" id="IPR039246">
    <property type="entry name" value="Flagellar_FlgA"/>
</dbReference>
<dbReference type="InterPro" id="IPR017585">
    <property type="entry name" value="SAF_FlgA"/>
</dbReference>
<dbReference type="PANTHER" id="PTHR36307:SF1">
    <property type="entry name" value="FLAGELLA BASAL BODY P-RING FORMATION PROTEIN FLGA"/>
    <property type="match status" value="1"/>
</dbReference>
<name>A0A1I1WF34_9BURK</name>
<dbReference type="NCBIfam" id="TIGR03170">
    <property type="entry name" value="flgA_cterm"/>
    <property type="match status" value="1"/>
</dbReference>
<evidence type="ECO:0000313" key="3">
    <source>
        <dbReference type="EMBL" id="SFD93599.1"/>
    </source>
</evidence>
<dbReference type="EMBL" id="FOMQ01000009">
    <property type="protein sequence ID" value="SFD93599.1"/>
    <property type="molecule type" value="Genomic_DNA"/>
</dbReference>
<proteinExistence type="predicted"/>
<evidence type="ECO:0000256" key="1">
    <source>
        <dbReference type="SAM" id="SignalP"/>
    </source>
</evidence>
<sequence length="348" mass="37215">MTSTLETVRAGRFAGALVCVLWAGAASAAAGAGMPAPVLRIALQPQVLVERSDVRLGDVAILSSPDLEVLRRAMSLPLGHAPRVGEAIALESTRLQRWIRSRTGLQESEIEWEGALATSVRMAAKEVAGEAVIEQARAALRAHIQAMAKQNGLVQPRVELQPVSMPVTVEVPAMESSLRVRPLAQSPVGKRMLVWVDVFAGDRHVRAIPVRFEVALFAMAPVARTELAAGSEIPAASVAFREVELTRLPPASIPAAWSADEEAPASLRVRHKTERGDVLTTDRIQPMPAVARGQWVSVISRSGAMSLESRAESLQDGQVGQVVRARPLNATDVLLARVVGPGQLEVQP</sequence>
<dbReference type="Proteomes" id="UP000199517">
    <property type="component" value="Unassembled WGS sequence"/>
</dbReference>
<keyword evidence="3" id="KW-0966">Cell projection</keyword>
<reference evidence="4" key="1">
    <citation type="submission" date="2016-10" db="EMBL/GenBank/DDBJ databases">
        <authorList>
            <person name="Varghese N."/>
            <person name="Submissions S."/>
        </authorList>
    </citation>
    <scope>NUCLEOTIDE SEQUENCE [LARGE SCALE GENOMIC DNA]</scope>
    <source>
        <strain evidence="4">DSM 7481</strain>
    </source>
</reference>
<dbReference type="GO" id="GO:0044780">
    <property type="term" value="P:bacterial-type flagellum assembly"/>
    <property type="evidence" value="ECO:0007669"/>
    <property type="project" value="InterPro"/>
</dbReference>